<name>A0A3E2NG50_9FIRM</name>
<comment type="caution">
    <text evidence="1">The sequence shown here is derived from an EMBL/GenBank/DDBJ whole genome shotgun (WGS) entry which is preliminary data.</text>
</comment>
<dbReference type="EMBL" id="QOHO01000016">
    <property type="protein sequence ID" value="RFZ79870.1"/>
    <property type="molecule type" value="Genomic_DNA"/>
</dbReference>
<evidence type="ECO:0000313" key="2">
    <source>
        <dbReference type="Proteomes" id="UP000260680"/>
    </source>
</evidence>
<organism evidence="1 2">
    <name type="scientific">Lacrimispora amygdalina</name>
    <dbReference type="NCBI Taxonomy" id="253257"/>
    <lineage>
        <taxon>Bacteria</taxon>
        <taxon>Bacillati</taxon>
        <taxon>Bacillota</taxon>
        <taxon>Clostridia</taxon>
        <taxon>Lachnospirales</taxon>
        <taxon>Lachnospiraceae</taxon>
        <taxon>Lacrimispora</taxon>
    </lineage>
</organism>
<dbReference type="AlphaFoldDB" id="A0A3E2NG50"/>
<accession>A0A3E2NG50</accession>
<protein>
    <submittedName>
        <fullName evidence="1">Uncharacterized protein</fullName>
    </submittedName>
</protein>
<dbReference type="Proteomes" id="UP000260680">
    <property type="component" value="Unassembled WGS sequence"/>
</dbReference>
<evidence type="ECO:0000313" key="1">
    <source>
        <dbReference type="EMBL" id="RFZ79870.1"/>
    </source>
</evidence>
<dbReference type="OrthoDB" id="2050388at2"/>
<reference evidence="1 2" key="1">
    <citation type="submission" date="2018-07" db="EMBL/GenBank/DDBJ databases">
        <title>New species, Clostridium PI-S10-A1B.</title>
        <authorList>
            <person name="Krishna G."/>
            <person name="Summeta K."/>
            <person name="Shikha S."/>
            <person name="Prabhu P.B."/>
            <person name="Suresh K."/>
        </authorList>
    </citation>
    <scope>NUCLEOTIDE SEQUENCE [LARGE SCALE GENOMIC DNA]</scope>
    <source>
        <strain evidence="1 2">PI-S10-A1B</strain>
    </source>
</reference>
<proteinExistence type="predicted"/>
<sequence>MRLYSMYFICKNNIEIIRNFKLDTLSNGTGQINRVKGWTDIIISLNKLANVPGIKKYSEKLYESVPVMVRERDGFDLSIDVGGKVESARKELLCSISTIIDMYEQMGLAQSTDTGFDIRLPQFYSIKDFSNCIKDLEFIINQCPFLNVPDGEIKFKSADVGSFWITFFVVGTAASQILFNFSKLVDAAVKIQSHIVTVKQQEEQFRSMQQKNELTSDLIDAFRKVNKSLVVSAVHELEPGLGSLEDGEEVDKVGRSIEKLADWMNKGLKIYSTIDAPKEVRDLFPPQEEQLLLNDDVIKLIEQKEKK</sequence>
<gene>
    <name evidence="1" type="ORF">DS742_05260</name>
</gene>
<dbReference type="RefSeq" id="WP_117415968.1">
    <property type="nucleotide sequence ID" value="NZ_QOHO01000016.1"/>
</dbReference>